<dbReference type="Proteomes" id="UP000019471">
    <property type="component" value="Unassembled WGS sequence"/>
</dbReference>
<gene>
    <name evidence="3" type="ORF">A1O5_05662</name>
</gene>
<sequence>MFDLINWLMLMCCWCCDRKDRDEEEYDISERKRERGSRANSREQDGDATAGEQGQVVKKKPLLAHAPQLEA</sequence>
<name>W9WR30_9EURO</name>
<dbReference type="GeneID" id="19190378"/>
<dbReference type="RefSeq" id="XP_007744451.1">
    <property type="nucleotide sequence ID" value="XM_007746261.1"/>
</dbReference>
<dbReference type="EMBL" id="AMGX01000008">
    <property type="protein sequence ID" value="EXJ70672.1"/>
    <property type="molecule type" value="Genomic_DNA"/>
</dbReference>
<accession>W9WR30</accession>
<dbReference type="OrthoDB" id="4138751at2759"/>
<feature type="chain" id="PRO_5004933785" evidence="2">
    <location>
        <begin position="19"/>
        <end position="71"/>
    </location>
</feature>
<feature type="signal peptide" evidence="2">
    <location>
        <begin position="1"/>
        <end position="18"/>
    </location>
</feature>
<dbReference type="HOGENOM" id="CLU_2573899_0_0_1"/>
<evidence type="ECO:0000313" key="3">
    <source>
        <dbReference type="EMBL" id="EXJ70672.1"/>
    </source>
</evidence>
<dbReference type="AlphaFoldDB" id="W9WR30"/>
<reference evidence="3 4" key="1">
    <citation type="submission" date="2013-03" db="EMBL/GenBank/DDBJ databases">
        <title>The Genome Sequence of Cladophialophora psammophila CBS 110553.</title>
        <authorList>
            <consortium name="The Broad Institute Genomics Platform"/>
            <person name="Cuomo C."/>
            <person name="de Hoog S."/>
            <person name="Gorbushina A."/>
            <person name="Walker B."/>
            <person name="Young S.K."/>
            <person name="Zeng Q."/>
            <person name="Gargeya S."/>
            <person name="Fitzgerald M."/>
            <person name="Haas B."/>
            <person name="Abouelleil A."/>
            <person name="Allen A.W."/>
            <person name="Alvarado L."/>
            <person name="Arachchi H.M."/>
            <person name="Berlin A.M."/>
            <person name="Chapman S.B."/>
            <person name="Gainer-Dewar J."/>
            <person name="Goldberg J."/>
            <person name="Griggs A."/>
            <person name="Gujja S."/>
            <person name="Hansen M."/>
            <person name="Howarth C."/>
            <person name="Imamovic A."/>
            <person name="Ireland A."/>
            <person name="Larimer J."/>
            <person name="McCowan C."/>
            <person name="Murphy C."/>
            <person name="Pearson M."/>
            <person name="Poon T.W."/>
            <person name="Priest M."/>
            <person name="Roberts A."/>
            <person name="Saif S."/>
            <person name="Shea T."/>
            <person name="Sisk P."/>
            <person name="Sykes S."/>
            <person name="Wortman J."/>
            <person name="Nusbaum C."/>
            <person name="Birren B."/>
        </authorList>
    </citation>
    <scope>NUCLEOTIDE SEQUENCE [LARGE SCALE GENOMIC DNA]</scope>
    <source>
        <strain evidence="3 4">CBS 110553</strain>
    </source>
</reference>
<comment type="caution">
    <text evidence="3">The sequence shown here is derived from an EMBL/GenBank/DDBJ whole genome shotgun (WGS) entry which is preliminary data.</text>
</comment>
<protein>
    <submittedName>
        <fullName evidence="3">Uncharacterized protein</fullName>
    </submittedName>
</protein>
<feature type="compositionally biased region" description="Basic and acidic residues" evidence="1">
    <location>
        <begin position="28"/>
        <end position="45"/>
    </location>
</feature>
<proteinExistence type="predicted"/>
<evidence type="ECO:0000313" key="4">
    <source>
        <dbReference type="Proteomes" id="UP000019471"/>
    </source>
</evidence>
<keyword evidence="4" id="KW-1185">Reference proteome</keyword>
<keyword evidence="2" id="KW-0732">Signal</keyword>
<evidence type="ECO:0000256" key="1">
    <source>
        <dbReference type="SAM" id="MobiDB-lite"/>
    </source>
</evidence>
<feature type="region of interest" description="Disordered" evidence="1">
    <location>
        <begin position="23"/>
        <end position="71"/>
    </location>
</feature>
<evidence type="ECO:0000256" key="2">
    <source>
        <dbReference type="SAM" id="SignalP"/>
    </source>
</evidence>
<organism evidence="3 4">
    <name type="scientific">Cladophialophora psammophila CBS 110553</name>
    <dbReference type="NCBI Taxonomy" id="1182543"/>
    <lineage>
        <taxon>Eukaryota</taxon>
        <taxon>Fungi</taxon>
        <taxon>Dikarya</taxon>
        <taxon>Ascomycota</taxon>
        <taxon>Pezizomycotina</taxon>
        <taxon>Eurotiomycetes</taxon>
        <taxon>Chaetothyriomycetidae</taxon>
        <taxon>Chaetothyriales</taxon>
        <taxon>Herpotrichiellaceae</taxon>
        <taxon>Cladophialophora</taxon>
    </lineage>
</organism>